<dbReference type="InterPro" id="IPR029787">
    <property type="entry name" value="Nucleotide_cyclase"/>
</dbReference>
<proteinExistence type="predicted"/>
<evidence type="ECO:0000313" key="6">
    <source>
        <dbReference type="Proteomes" id="UP000283077"/>
    </source>
</evidence>
<dbReference type="CDD" id="cd01948">
    <property type="entry name" value="EAL"/>
    <property type="match status" value="1"/>
</dbReference>
<gene>
    <name evidence="5" type="ORF">EOE67_15895</name>
</gene>
<reference evidence="5 6" key="1">
    <citation type="submission" date="2019-01" db="EMBL/GenBank/DDBJ databases">
        <authorList>
            <person name="Chen W.-M."/>
        </authorList>
    </citation>
    <scope>NUCLEOTIDE SEQUENCE [LARGE SCALE GENOMIC DNA]</scope>
    <source>
        <strain evidence="5 6">KYPC3</strain>
    </source>
</reference>
<keyword evidence="2" id="KW-0472">Membrane</keyword>
<dbReference type="AlphaFoldDB" id="A0A437QIJ6"/>
<dbReference type="EMBL" id="SACS01000019">
    <property type="protein sequence ID" value="RVU34349.1"/>
    <property type="molecule type" value="Genomic_DNA"/>
</dbReference>
<dbReference type="SUPFAM" id="SSF55073">
    <property type="entry name" value="Nucleotide cyclase"/>
    <property type="match status" value="1"/>
</dbReference>
<dbReference type="SUPFAM" id="SSF141868">
    <property type="entry name" value="EAL domain-like"/>
    <property type="match status" value="1"/>
</dbReference>
<dbReference type="SMART" id="SM00267">
    <property type="entry name" value="GGDEF"/>
    <property type="match status" value="1"/>
</dbReference>
<dbReference type="Pfam" id="PF00563">
    <property type="entry name" value="EAL"/>
    <property type="match status" value="1"/>
</dbReference>
<dbReference type="Proteomes" id="UP000283077">
    <property type="component" value="Unassembled WGS sequence"/>
</dbReference>
<evidence type="ECO:0000313" key="5">
    <source>
        <dbReference type="EMBL" id="RVU34349.1"/>
    </source>
</evidence>
<dbReference type="InterPro" id="IPR043128">
    <property type="entry name" value="Rev_trsase/Diguanyl_cyclase"/>
</dbReference>
<keyword evidence="2" id="KW-1133">Transmembrane helix</keyword>
<evidence type="ECO:0000259" key="3">
    <source>
        <dbReference type="PROSITE" id="PS50883"/>
    </source>
</evidence>
<accession>A0A437QIJ6</accession>
<dbReference type="InterPro" id="IPR001633">
    <property type="entry name" value="EAL_dom"/>
</dbReference>
<organism evidence="5 6">
    <name type="scientific">Rheinheimera riviphila</name>
    <dbReference type="NCBI Taxonomy" id="1834037"/>
    <lineage>
        <taxon>Bacteria</taxon>
        <taxon>Pseudomonadati</taxon>
        <taxon>Pseudomonadota</taxon>
        <taxon>Gammaproteobacteria</taxon>
        <taxon>Chromatiales</taxon>
        <taxon>Chromatiaceae</taxon>
        <taxon>Rheinheimera</taxon>
    </lineage>
</organism>
<evidence type="ECO:0000259" key="4">
    <source>
        <dbReference type="PROSITE" id="PS50887"/>
    </source>
</evidence>
<keyword evidence="6" id="KW-1185">Reference proteome</keyword>
<dbReference type="InterPro" id="IPR035919">
    <property type="entry name" value="EAL_sf"/>
</dbReference>
<dbReference type="SMART" id="SM00052">
    <property type="entry name" value="EAL"/>
    <property type="match status" value="1"/>
</dbReference>
<dbReference type="InterPro" id="IPR050706">
    <property type="entry name" value="Cyclic-di-GMP_PDE-like"/>
</dbReference>
<dbReference type="Gene3D" id="3.30.70.270">
    <property type="match status" value="1"/>
</dbReference>
<dbReference type="PROSITE" id="PS50883">
    <property type="entry name" value="EAL"/>
    <property type="match status" value="1"/>
</dbReference>
<dbReference type="Pfam" id="PF00990">
    <property type="entry name" value="GGDEF"/>
    <property type="match status" value="1"/>
</dbReference>
<dbReference type="Gene3D" id="3.20.20.450">
    <property type="entry name" value="EAL domain"/>
    <property type="match status" value="1"/>
</dbReference>
<dbReference type="GO" id="GO:0071111">
    <property type="term" value="F:cyclic-guanylate-specific phosphodiesterase activity"/>
    <property type="evidence" value="ECO:0007669"/>
    <property type="project" value="InterPro"/>
</dbReference>
<feature type="domain" description="GGDEF" evidence="4">
    <location>
        <begin position="340"/>
        <end position="474"/>
    </location>
</feature>
<evidence type="ECO:0000256" key="2">
    <source>
        <dbReference type="SAM" id="Phobius"/>
    </source>
</evidence>
<comment type="caution">
    <text evidence="5">The sequence shown here is derived from an EMBL/GenBank/DDBJ whole genome shotgun (WGS) entry which is preliminary data.</text>
</comment>
<dbReference type="PANTHER" id="PTHR33121">
    <property type="entry name" value="CYCLIC DI-GMP PHOSPHODIESTERASE PDEF"/>
    <property type="match status" value="1"/>
</dbReference>
<comment type="cofactor">
    <cofactor evidence="1">
        <name>Mg(2+)</name>
        <dbReference type="ChEBI" id="CHEBI:18420"/>
    </cofactor>
</comment>
<feature type="domain" description="EAL" evidence="3">
    <location>
        <begin position="483"/>
        <end position="736"/>
    </location>
</feature>
<name>A0A437QIJ6_9GAMM</name>
<dbReference type="FunFam" id="3.30.70.270:FF:000001">
    <property type="entry name" value="Diguanylate cyclase domain protein"/>
    <property type="match status" value="1"/>
</dbReference>
<evidence type="ECO:0000256" key="1">
    <source>
        <dbReference type="ARBA" id="ARBA00001946"/>
    </source>
</evidence>
<dbReference type="CDD" id="cd01949">
    <property type="entry name" value="GGDEF"/>
    <property type="match status" value="1"/>
</dbReference>
<feature type="transmembrane region" description="Helical" evidence="2">
    <location>
        <begin position="13"/>
        <end position="33"/>
    </location>
</feature>
<sequence>MSAASQQLSRLQFLFRLTLVVLAGFVTSFFWYVSTERAIDAANQQRLNSFVLADILRQSSDDLTRMVRSYVVTGEPRYKAHFQEIMAIRDGKAPRPRFYQRVYWDLVTEDAMRPRPSEPAMPLLVLMQQAGFTAAEFAKLAEAKGYSDDLTQIEFKAMQLHEQARRMPAPQALELNRQAVAMLFDQRYHQAKAGIMQPIDQFYQMIDIRSTNDLQQAMIVADAARYLFVAIGCWLLYLLWQIRRYFSAVLGTSLPVLYQYISALGSDLQGKPIAVDSSRQDTVLGWLAKTEQRLMQMDEKRALVQHRLEHLAHYDALTGLANRLLLLQTLEQAIQRKPAALIGLAYLDLDGFKVINDRYGHALGDQVLQLLATRLQQLMRPQDMLARFGGDEFVVLLNGLKSQDEGTGLLSQLLQQLQQPLQLDEYTLQLSGSIGVTFYPQRQPLEADQLLRQADQAMYLAKQGGKNRYQCFDAAQEELLRGHHQQIEEIRLGISLQQFVLYYQPKVNMYTGQVIGYEALVRWQHPQRGLLPPALFLPQLEQHPVGILLGQWVVTNAISQLVLWQQQGLTLPLSINIAANHLQSIGFVEQLSALLLPQPHIRGLVELEILESSALEDISLVSTIMQQCSELGVTFALDDFGTGYSSLSYLKKLPLHLLKVDQSFVRDITIDDDDLPILQGILALAQAFALEIIAEGVETEHHGVKLLQLGYQLAQGYAIAKPMPAAAVFDWVQQWQPPASWQRNR</sequence>
<keyword evidence="2" id="KW-0812">Transmembrane</keyword>
<dbReference type="OrthoDB" id="8553030at2"/>
<dbReference type="NCBIfam" id="TIGR00254">
    <property type="entry name" value="GGDEF"/>
    <property type="match status" value="1"/>
</dbReference>
<dbReference type="RefSeq" id="WP_127700321.1">
    <property type="nucleotide sequence ID" value="NZ_SACS01000019.1"/>
</dbReference>
<protein>
    <submittedName>
        <fullName evidence="5">EAL domain-containing protein</fullName>
    </submittedName>
</protein>
<dbReference type="InterPro" id="IPR000160">
    <property type="entry name" value="GGDEF_dom"/>
</dbReference>
<dbReference type="PANTHER" id="PTHR33121:SF79">
    <property type="entry name" value="CYCLIC DI-GMP PHOSPHODIESTERASE PDED-RELATED"/>
    <property type="match status" value="1"/>
</dbReference>
<dbReference type="PROSITE" id="PS50887">
    <property type="entry name" value="GGDEF"/>
    <property type="match status" value="1"/>
</dbReference>